<evidence type="ECO:0000313" key="2">
    <source>
        <dbReference type="Proteomes" id="UP000000724"/>
    </source>
</evidence>
<keyword evidence="2" id="KW-1185">Reference proteome</keyword>
<protein>
    <submittedName>
        <fullName evidence="1">Uncharacterized protein</fullName>
    </submittedName>
</protein>
<dbReference type="Proteomes" id="UP000000724">
    <property type="component" value="Contig Pc00c22"/>
</dbReference>
<proteinExistence type="predicted"/>
<name>B6HQQ0_PENRW</name>
<dbReference type="AlphaFoldDB" id="B6HQQ0"/>
<dbReference type="HOGENOM" id="CLU_2159251_0_0_1"/>
<dbReference type="VEuPathDB" id="FungiDB:PCH_Pc22g16050"/>
<gene>
    <name evidence="1" type="ORF">Pc22g16050</name>
    <name evidence="1" type="ORF">PCH_Pc22g16050</name>
</gene>
<dbReference type="EMBL" id="AM920437">
    <property type="protein sequence ID" value="CAP98893.1"/>
    <property type="molecule type" value="Genomic_DNA"/>
</dbReference>
<reference evidence="1 2" key="1">
    <citation type="journal article" date="2008" name="Nat. Biotechnol.">
        <title>Genome sequencing and analysis of the filamentous fungus Penicillium chrysogenum.</title>
        <authorList>
            <person name="van den Berg M.A."/>
            <person name="Albang R."/>
            <person name="Albermann K."/>
            <person name="Badger J.H."/>
            <person name="Daran J.-M."/>
            <person name="Driessen A.J.M."/>
            <person name="Garcia-Estrada C."/>
            <person name="Fedorova N.D."/>
            <person name="Harris D.M."/>
            <person name="Heijne W.H.M."/>
            <person name="Joardar V.S."/>
            <person name="Kiel J.A.K.W."/>
            <person name="Kovalchuk A."/>
            <person name="Martin J.F."/>
            <person name="Nierman W.C."/>
            <person name="Nijland J.G."/>
            <person name="Pronk J.T."/>
            <person name="Roubos J.A."/>
            <person name="van der Klei I.J."/>
            <person name="van Peij N.N.M.E."/>
            <person name="Veenhuis M."/>
            <person name="von Doehren H."/>
            <person name="Wagner C."/>
            <person name="Wortman J.R."/>
            <person name="Bovenberg R.A.L."/>
        </authorList>
    </citation>
    <scope>NUCLEOTIDE SEQUENCE [LARGE SCALE GENOMIC DNA]</scope>
    <source>
        <strain evidence="2">ATCC 28089 / DSM 1075 / NRRL 1951 / Wisconsin 54-1255</strain>
    </source>
</reference>
<evidence type="ECO:0000313" key="1">
    <source>
        <dbReference type="EMBL" id="CAP98893.1"/>
    </source>
</evidence>
<organism evidence="1 2">
    <name type="scientific">Penicillium rubens (strain ATCC 28089 / DSM 1075 / NRRL 1951 / Wisconsin 54-1255)</name>
    <name type="common">Penicillium chrysogenum</name>
    <dbReference type="NCBI Taxonomy" id="500485"/>
    <lineage>
        <taxon>Eukaryota</taxon>
        <taxon>Fungi</taxon>
        <taxon>Dikarya</taxon>
        <taxon>Ascomycota</taxon>
        <taxon>Pezizomycotina</taxon>
        <taxon>Eurotiomycetes</taxon>
        <taxon>Eurotiomycetidae</taxon>
        <taxon>Eurotiales</taxon>
        <taxon>Aspergillaceae</taxon>
        <taxon>Penicillium</taxon>
        <taxon>Penicillium chrysogenum species complex</taxon>
    </lineage>
</organism>
<accession>B6HQQ0</accession>
<sequence>MTPYMKCRDTLGIVQADILRRGCSWISEPWIHLQSFYITLKSLNGLMILDPVDPRISGADEFLLQNYVLDKEKWRNLNAKYRPGPCKCTRVIYWPKYAVLGQHAMGASVDC</sequence>